<dbReference type="SUPFAM" id="SSF51695">
    <property type="entry name" value="PLC-like phosphodiesterases"/>
    <property type="match status" value="1"/>
</dbReference>
<dbReference type="Gene3D" id="3.20.20.190">
    <property type="entry name" value="Phosphatidylinositol (PI) phosphodiesterase"/>
    <property type="match status" value="1"/>
</dbReference>
<evidence type="ECO:0000256" key="2">
    <source>
        <dbReference type="ARBA" id="ARBA00012581"/>
    </source>
</evidence>
<reference evidence="8" key="1">
    <citation type="submission" date="2014-01" db="EMBL/GenBank/DDBJ databases">
        <title>Draft genome sequence of highly nematicidal Bacillus thuringiensis DB27.</title>
        <authorList>
            <person name="Iatsenko I."/>
            <person name="Pickard D."/>
            <person name="Corton C."/>
            <person name="Dougan G."/>
            <person name="Sommer R.J."/>
        </authorList>
    </citation>
    <scope>NUCLEOTIDE SEQUENCE [LARGE SCALE GENOMIC DNA]</scope>
    <source>
        <strain evidence="8">DB27</strain>
    </source>
</reference>
<dbReference type="RefSeq" id="WP_050595340.1">
    <property type="nucleotide sequence ID" value="NZ_HG809968.1"/>
</dbReference>
<evidence type="ECO:0000256" key="3">
    <source>
        <dbReference type="ARBA" id="ARBA00019758"/>
    </source>
</evidence>
<dbReference type="GO" id="GO:0016042">
    <property type="term" value="P:lipid catabolic process"/>
    <property type="evidence" value="ECO:0007669"/>
    <property type="project" value="UniProtKB-KW"/>
</dbReference>
<evidence type="ECO:0000313" key="8">
    <source>
        <dbReference type="EMBL" id="CDN33563.1"/>
    </source>
</evidence>
<protein>
    <recommendedName>
        <fullName evidence="3">1-phosphatidylinositol phosphodiesterase</fullName>
        <ecNumber evidence="2">4.6.1.13</ecNumber>
    </recommendedName>
    <alternativeName>
        <fullName evidence="5">Phosphatidylinositol diacylglycerol-lyase</fullName>
    </alternativeName>
    <alternativeName>
        <fullName evidence="6">Phosphatidylinositol-specific phospholipase C</fullName>
    </alternativeName>
</protein>
<dbReference type="HOGENOM" id="CLU_262699_0_0_9"/>
<dbReference type="InterPro" id="IPR000909">
    <property type="entry name" value="PLipase_C_PInositol-sp_X_dom"/>
</dbReference>
<reference evidence="8" key="2">
    <citation type="submission" date="2014-01" db="EMBL/GenBank/DDBJ databases">
        <authorList>
            <person name="Aslett M."/>
        </authorList>
    </citation>
    <scope>NUCLEOTIDE SEQUENCE [LARGE SCALE GENOMIC DNA]</scope>
    <source>
        <strain evidence="8">DB27</strain>
    </source>
</reference>
<organism evidence="8">
    <name type="scientific">Bacillus thuringiensis DB27</name>
    <dbReference type="NCBI Taxonomy" id="1431339"/>
    <lineage>
        <taxon>Bacteria</taxon>
        <taxon>Bacillati</taxon>
        <taxon>Bacillota</taxon>
        <taxon>Bacilli</taxon>
        <taxon>Bacillales</taxon>
        <taxon>Bacillaceae</taxon>
        <taxon>Bacillus</taxon>
        <taxon>Bacillus cereus group</taxon>
    </lineage>
</organism>
<keyword evidence="4" id="KW-0442">Lipid degradation</keyword>
<dbReference type="CDD" id="cd08586">
    <property type="entry name" value="PI-PLCc_BcPLC_like"/>
    <property type="match status" value="1"/>
</dbReference>
<evidence type="ECO:0000256" key="1">
    <source>
        <dbReference type="ARBA" id="ARBA00001316"/>
    </source>
</evidence>
<dbReference type="PROSITE" id="PS50007">
    <property type="entry name" value="PIPLC_X_DOMAIN"/>
    <property type="match status" value="1"/>
</dbReference>
<keyword evidence="4" id="KW-0443">Lipid metabolism</keyword>
<gene>
    <name evidence="8" type="ORF">BTDB27_005756</name>
</gene>
<feature type="domain" description="Phosphatidylinositol-specific phospholipase C X" evidence="7">
    <location>
        <begin position="25"/>
        <end position="177"/>
    </location>
</feature>
<evidence type="ECO:0000256" key="4">
    <source>
        <dbReference type="ARBA" id="ARBA00022963"/>
    </source>
</evidence>
<dbReference type="SMART" id="SM00148">
    <property type="entry name" value="PLCXc"/>
    <property type="match status" value="1"/>
</dbReference>
<evidence type="ECO:0000256" key="6">
    <source>
        <dbReference type="ARBA" id="ARBA00030782"/>
    </source>
</evidence>
<proteinExistence type="predicted"/>
<evidence type="ECO:0000259" key="7">
    <source>
        <dbReference type="SMART" id="SM00148"/>
    </source>
</evidence>
<dbReference type="PANTHER" id="PTHR13593:SF113">
    <property type="entry name" value="SI:DKEY-266F7.9"/>
    <property type="match status" value="1"/>
</dbReference>
<dbReference type="InterPro" id="IPR051057">
    <property type="entry name" value="PI-PLC_domain"/>
</dbReference>
<dbReference type="Proteomes" id="UP000030682">
    <property type="component" value="Unassembled WGS sequence"/>
</dbReference>
<dbReference type="PANTHER" id="PTHR13593">
    <property type="match status" value="1"/>
</dbReference>
<dbReference type="InterPro" id="IPR017946">
    <property type="entry name" value="PLC-like_Pdiesterase_TIM-brl"/>
</dbReference>
<dbReference type="EC" id="4.6.1.13" evidence="2"/>
<dbReference type="Pfam" id="PF17997">
    <property type="entry name" value="Cry1Ac_D5"/>
    <property type="match status" value="1"/>
</dbReference>
<comment type="catalytic activity">
    <reaction evidence="1">
        <text>a 1,2-diacyl-sn-glycero-3-phospho-(1D-myo-inositol) = 1D-myo-inositol 1,2-cyclic phosphate + a 1,2-diacyl-sn-glycerol</text>
        <dbReference type="Rhea" id="RHEA:17093"/>
        <dbReference type="ChEBI" id="CHEBI:17815"/>
        <dbReference type="ChEBI" id="CHEBI:57880"/>
        <dbReference type="ChEBI" id="CHEBI:58484"/>
        <dbReference type="EC" id="4.6.1.13"/>
    </reaction>
</comment>
<dbReference type="InterPro" id="IPR041587">
    <property type="entry name" value="Cry_V"/>
</dbReference>
<sequence>MALTPYYLHHDTIDTYNPNWMKDIKDDVLLSQISIPGTHETMAMNGIGEIGKCQTLNLSTQLKAGIRYIDIRCKYESSKSDAGIPAPSFSIYHGIINENKALGSGVLSVVTSFLQDNPSETILMRIKQEKSNEIDTTFSNTFQKYVDQYKSYFWDSKGCFCIPKLGEVRGKIVVLYDIGDQKFGLPYSNTRFFNIQDNYYFSTNWHQYTKWESVKKHLESADEQYHSNQTDPQNNIPKSSIFINYLSGSGGSFPFFVASGHVDAGTNGDRLWTGLTTLTSKHKWPDFPRLNGFLGLYSIYFEGINNLCGPRLNNYSYVGIIAADFPGAGLIDNIIKLNHTNPPKIVRVDPPDFLNYSKILDIKVSDSYSLWSRKDDTNYDKNPIAIFIECKSDFAAKPPQELRFWKNGNVVGTMGIPSGLAGRKIFSFEFDFIDIYTQGVGGNFSSEFKGYVTATLYFTEPPWLSKSTSDTTFISKRISSMSVGTNEIWFNPVLTPAKEFYVIGTTSLLTTFMFYNDGLQTKEVIVIVPSRWGKKGIEEIPFLVYEDGEFDEVFISTGNYNENDTLSFTGQISYTTNKFAKSVFQFPLLFGNANKTLWKSTEGELGLSALIYGVSLDGATFMFLKSGKIVNSLIISASDNQIFTHNQTPIHIPDGFDEIQVQDLGKGVHSISGQVLLDNVDNFSVPNGAQYIKQNYKTSQAEIIWKAPSASVKGDSAYFFIENTNQVPVELRFIQNNIVVYSVQKVTEETPVTVTPETIPTGFDTVQVSSSNTEATGLIIGSVNLPVPSNLEGIEDETQAENSSFLNGKSEAIFYTSKELEQITALTQKLFASAKEDILADSVTDYQINQVALKIDGLSTEHFSMEKYQLRCKIQQAKRLSQRRNLLQYGNFESVEPWLLSTHATILDSNDLFPHSFLTLTSTLTPNKNPTYAYQQIPKNRLKPYTRYIVRGFIAESTELDILLSCDSTLIKQQLNVPIAKVQQISIENGNCCEQADCIYADGTVTDSHWFTYTIDTGSLQQNPDVGLELCFKLTTEKGSAQISNVEMIEERLLTEKEKQMKQRKEKKWIKQEQQKQIKIREILDTIHKDIASLYDMKMNLKLDVSHHDIRNVHIPHANFLEGVYLSMVPDQPGPYYEEYQLLASLKRYARRVYRNRNKISNGTFQYNLLDWKPTGNVDVKIEKKHSVLQLLDSGAMVSQLVQLPIENVKGEEISYFLRIHAQGNGKVTILHGEEITVLPFTNSDEQVQMIEWYPSTNEVQLEISSKSGKVTVSSIEILEIPDME</sequence>
<dbReference type="EMBL" id="HG809968">
    <property type="protein sequence ID" value="CDN33563.1"/>
    <property type="molecule type" value="Genomic_DNA"/>
</dbReference>
<evidence type="ECO:0000256" key="5">
    <source>
        <dbReference type="ARBA" id="ARBA00030474"/>
    </source>
</evidence>
<dbReference type="Pfam" id="PF00388">
    <property type="entry name" value="PI-PLC-X"/>
    <property type="match status" value="1"/>
</dbReference>
<dbReference type="GO" id="GO:0008081">
    <property type="term" value="F:phosphoric diester hydrolase activity"/>
    <property type="evidence" value="ECO:0007669"/>
    <property type="project" value="InterPro"/>
</dbReference>
<accession>W8XWV9</accession>
<name>W8XWV9_BACTU</name>
<dbReference type="GO" id="GO:0004436">
    <property type="term" value="F:phosphatidylinositol diacylglycerol-lyase activity"/>
    <property type="evidence" value="ECO:0007669"/>
    <property type="project" value="UniProtKB-EC"/>
</dbReference>